<dbReference type="RefSeq" id="XP_023464465.1">
    <property type="nucleotide sequence ID" value="XM_023610163.1"/>
</dbReference>
<dbReference type="GeneID" id="35441153"/>
<dbReference type="EMBL" id="KZ303854">
    <property type="protein sequence ID" value="PHZ10757.1"/>
    <property type="molecule type" value="Genomic_DNA"/>
</dbReference>
<dbReference type="InterPro" id="IPR029058">
    <property type="entry name" value="AB_hydrolase_fold"/>
</dbReference>
<evidence type="ECO:0000313" key="5">
    <source>
        <dbReference type="Proteomes" id="UP000242254"/>
    </source>
</evidence>
<reference evidence="4 5" key="1">
    <citation type="journal article" date="2016" name="Proc. Natl. Acad. Sci. U.S.A.">
        <title>Lipid metabolic changes in an early divergent fungus govern the establishment of a mutualistic symbiosis with endobacteria.</title>
        <authorList>
            <person name="Lastovetsky O.A."/>
            <person name="Gaspar M.L."/>
            <person name="Mondo S.J."/>
            <person name="LaButti K.M."/>
            <person name="Sandor L."/>
            <person name="Grigoriev I.V."/>
            <person name="Henry S.A."/>
            <person name="Pawlowska T.E."/>
        </authorList>
    </citation>
    <scope>NUCLEOTIDE SEQUENCE [LARGE SCALE GENOMIC DNA]</scope>
    <source>
        <strain evidence="4 5">ATCC 52813</strain>
    </source>
</reference>
<keyword evidence="2" id="KW-0732">Signal</keyword>
<feature type="domain" description="Alpha/beta hydrolase fold-3" evidence="3">
    <location>
        <begin position="119"/>
        <end position="312"/>
    </location>
</feature>
<dbReference type="InterPro" id="IPR050300">
    <property type="entry name" value="GDXG_lipolytic_enzyme"/>
</dbReference>
<gene>
    <name evidence="4" type="ORF">RHIMIDRAFT_245233</name>
</gene>
<dbReference type="Pfam" id="PF07859">
    <property type="entry name" value="Abhydrolase_3"/>
    <property type="match status" value="1"/>
</dbReference>
<dbReference type="GO" id="GO:0016787">
    <property type="term" value="F:hydrolase activity"/>
    <property type="evidence" value="ECO:0007669"/>
    <property type="project" value="UniProtKB-KW"/>
</dbReference>
<feature type="signal peptide" evidence="2">
    <location>
        <begin position="1"/>
        <end position="19"/>
    </location>
</feature>
<dbReference type="AlphaFoldDB" id="A0A2G4SPQ5"/>
<organism evidence="4 5">
    <name type="scientific">Rhizopus microsporus ATCC 52813</name>
    <dbReference type="NCBI Taxonomy" id="1340429"/>
    <lineage>
        <taxon>Eukaryota</taxon>
        <taxon>Fungi</taxon>
        <taxon>Fungi incertae sedis</taxon>
        <taxon>Mucoromycota</taxon>
        <taxon>Mucoromycotina</taxon>
        <taxon>Mucoromycetes</taxon>
        <taxon>Mucorales</taxon>
        <taxon>Mucorineae</taxon>
        <taxon>Rhizopodaceae</taxon>
        <taxon>Rhizopus</taxon>
    </lineage>
</organism>
<dbReference type="Gene3D" id="3.40.50.1820">
    <property type="entry name" value="alpha/beta hydrolase"/>
    <property type="match status" value="1"/>
</dbReference>
<feature type="chain" id="PRO_5013962433" evidence="2">
    <location>
        <begin position="20"/>
        <end position="343"/>
    </location>
</feature>
<dbReference type="SUPFAM" id="SSF53474">
    <property type="entry name" value="alpha/beta-Hydrolases"/>
    <property type="match status" value="1"/>
</dbReference>
<dbReference type="PANTHER" id="PTHR48081:SF8">
    <property type="entry name" value="ALPHA_BETA HYDROLASE FOLD-3 DOMAIN-CONTAINING PROTEIN-RELATED"/>
    <property type="match status" value="1"/>
</dbReference>
<proteinExistence type="predicted"/>
<dbReference type="InterPro" id="IPR013094">
    <property type="entry name" value="AB_hydrolase_3"/>
</dbReference>
<keyword evidence="5" id="KW-1185">Reference proteome</keyword>
<dbReference type="STRING" id="1340429.A0A2G4SPQ5"/>
<protein>
    <submittedName>
        <fullName evidence="4">Alpha/beta-hydrolase</fullName>
    </submittedName>
</protein>
<evidence type="ECO:0000256" key="1">
    <source>
        <dbReference type="ARBA" id="ARBA00022801"/>
    </source>
</evidence>
<accession>A0A2G4SPQ5</accession>
<dbReference type="Proteomes" id="UP000242254">
    <property type="component" value="Unassembled WGS sequence"/>
</dbReference>
<evidence type="ECO:0000259" key="3">
    <source>
        <dbReference type="Pfam" id="PF07859"/>
    </source>
</evidence>
<evidence type="ECO:0000256" key="2">
    <source>
        <dbReference type="SAM" id="SignalP"/>
    </source>
</evidence>
<dbReference type="PANTHER" id="PTHR48081">
    <property type="entry name" value="AB HYDROLASE SUPERFAMILY PROTEIN C4A8.06C"/>
    <property type="match status" value="1"/>
</dbReference>
<sequence>MSIFQRLKNWLTVLALTFAYTFPKAEYAQKAIRYLQLFLFRARSDWVHEESRGYWIAEDLQHNAKKEAINDRILESHVIFLWIPGNYSWYKSGGFRFNPSRLYTSTFADWIRALEADKGIKSMVFVADYRRGREHLFPAAVKDIADTYDWLIHTLQIDPNKIIIGADDAGAAVALDALMLKIPSELKPAAMICASPYIGLEAGGESWRNNLSKDILNEKAITHMENNYLKPEEENEDEDDYTVPEAKYEDGLSPFEYLKSDVEVGSCLPKRMLLFLGGQEVLLDEGGYLASKARQGGVQVVVVQEPTGKHLWSMLPDILAEEVHVKQTVCDRLVEFVSNCIHK</sequence>
<name>A0A2G4SPQ5_RHIZD</name>
<keyword evidence="1 4" id="KW-0378">Hydrolase</keyword>
<evidence type="ECO:0000313" key="4">
    <source>
        <dbReference type="EMBL" id="PHZ10757.1"/>
    </source>
</evidence>